<reference evidence="1 3" key="1">
    <citation type="submission" date="2013-02" db="EMBL/GenBank/DDBJ databases">
        <title>The Genome Sequence of Acinetobacter sp. NIPH 3623.</title>
        <authorList>
            <consortium name="The Broad Institute Genome Sequencing Platform"/>
            <consortium name="The Broad Institute Genome Sequencing Center for Infectious Disease"/>
            <person name="Cerqueira G."/>
            <person name="Feldgarden M."/>
            <person name="Courvalin P."/>
            <person name="Perichon B."/>
            <person name="Grillot-Courvalin C."/>
            <person name="Clermont D."/>
            <person name="Rocha E."/>
            <person name="Yoon E.-J."/>
            <person name="Nemec A."/>
            <person name="Walker B."/>
            <person name="Young S.K."/>
            <person name="Zeng Q."/>
            <person name="Gargeya S."/>
            <person name="Fitzgerald M."/>
            <person name="Haas B."/>
            <person name="Abouelleil A."/>
            <person name="Alvarado L."/>
            <person name="Arachchi H.M."/>
            <person name="Berlin A.M."/>
            <person name="Chapman S.B."/>
            <person name="Dewar J."/>
            <person name="Goldberg J."/>
            <person name="Griggs A."/>
            <person name="Gujja S."/>
            <person name="Hansen M."/>
            <person name="Howarth C."/>
            <person name="Imamovic A."/>
            <person name="Larimer J."/>
            <person name="McCowan C."/>
            <person name="Murphy C."/>
            <person name="Neiman D."/>
            <person name="Pearson M."/>
            <person name="Priest M."/>
            <person name="Roberts A."/>
            <person name="Saif S."/>
            <person name="Shea T."/>
            <person name="Sisk P."/>
            <person name="Sykes S."/>
            <person name="Wortman J."/>
            <person name="Nusbaum C."/>
            <person name="Birren B."/>
        </authorList>
    </citation>
    <scope>NUCLEOTIDE SEQUENCE [LARGE SCALE GENOMIC DNA]</scope>
    <source>
        <strain evidence="1 3">NIPH 3623</strain>
    </source>
</reference>
<sequence length="90" mass="10318">MKKWVCKKCGLYKKINPGEIKSGQKVFFIKRDQHLNKLNEKIAKGAVLSRNDNSLIILSNNVLFVVKDSDAYPEDAPVYFIYNMFGVCEC</sequence>
<dbReference type="GeneID" id="80103158"/>
<dbReference type="Proteomes" id="UP000652691">
    <property type="component" value="Unassembled WGS sequence"/>
</dbReference>
<keyword evidence="3" id="KW-1185">Reference proteome</keyword>
<dbReference type="AlphaFoldDB" id="N9PV59"/>
<dbReference type="RefSeq" id="WP_005286985.1">
    <property type="nucleotide sequence ID" value="NZ_BMDA01000001.1"/>
</dbReference>
<proteinExistence type="predicted"/>
<comment type="caution">
    <text evidence="1">The sequence shown here is derived from an EMBL/GenBank/DDBJ whole genome shotgun (WGS) entry which is preliminary data.</text>
</comment>
<evidence type="ECO:0000313" key="2">
    <source>
        <dbReference type="EMBL" id="GGH27613.1"/>
    </source>
</evidence>
<organism evidence="1 3">
    <name type="scientific">Acinetobacter courvalinii</name>
    <dbReference type="NCBI Taxonomy" id="280147"/>
    <lineage>
        <taxon>Bacteria</taxon>
        <taxon>Pseudomonadati</taxon>
        <taxon>Pseudomonadota</taxon>
        <taxon>Gammaproteobacteria</taxon>
        <taxon>Moraxellales</taxon>
        <taxon>Moraxellaceae</taxon>
        <taxon>Acinetobacter</taxon>
    </lineage>
</organism>
<reference evidence="2" key="3">
    <citation type="submission" date="2024-03" db="EMBL/GenBank/DDBJ databases">
        <authorList>
            <person name="Sun Q."/>
            <person name="Sedlacek I."/>
        </authorList>
    </citation>
    <scope>NUCLEOTIDE SEQUENCE</scope>
    <source>
        <strain evidence="2">CCM 8635</strain>
    </source>
</reference>
<evidence type="ECO:0000313" key="3">
    <source>
        <dbReference type="Proteomes" id="UP000013200"/>
    </source>
</evidence>
<evidence type="ECO:0000313" key="1">
    <source>
        <dbReference type="EMBL" id="ENX37393.1"/>
    </source>
</evidence>
<name>N9PV59_9GAMM</name>
<dbReference type="HOGENOM" id="CLU_183497_0_0_6"/>
<gene>
    <name evidence="1" type="ORF">F888_02730</name>
    <name evidence="2" type="ORF">GCM10007354_05840</name>
</gene>
<accession>N9PV59</accession>
<dbReference type="EMBL" id="BMDA01000001">
    <property type="protein sequence ID" value="GGH27613.1"/>
    <property type="molecule type" value="Genomic_DNA"/>
</dbReference>
<dbReference type="Proteomes" id="UP000013200">
    <property type="component" value="Unassembled WGS sequence"/>
</dbReference>
<dbReference type="EMBL" id="APSA01000007">
    <property type="protein sequence ID" value="ENX37393.1"/>
    <property type="molecule type" value="Genomic_DNA"/>
</dbReference>
<reference evidence="2 4" key="2">
    <citation type="journal article" date="2014" name="Int. J. Syst. Evol. Microbiol.">
        <title>Complete genome sequence of Corynebacterium casei LMG S-19264T (=DSM 44701T), isolated from a smear-ripened cheese.</title>
        <authorList>
            <consortium name="US DOE Joint Genome Institute (JGI-PGF)"/>
            <person name="Walter F."/>
            <person name="Albersmeier A."/>
            <person name="Kalinowski J."/>
            <person name="Ruckert C."/>
        </authorList>
    </citation>
    <scope>NUCLEOTIDE SEQUENCE [LARGE SCALE GENOMIC DNA]</scope>
    <source>
        <strain evidence="2 4">CCM 8635</strain>
    </source>
</reference>
<evidence type="ECO:0000313" key="4">
    <source>
        <dbReference type="Proteomes" id="UP000652691"/>
    </source>
</evidence>
<protein>
    <submittedName>
        <fullName evidence="1">Uncharacterized protein</fullName>
    </submittedName>
</protein>